<feature type="binding site" evidence="5">
    <location>
        <position position="78"/>
    </location>
    <ligand>
        <name>(2E)-4-hydroxy-3-methylbut-2-enyl diphosphate</name>
        <dbReference type="ChEBI" id="CHEBI:128753"/>
    </ligand>
</feature>
<keyword evidence="5 6" id="KW-0560">Oxidoreductase</keyword>
<dbReference type="GO" id="GO:0051745">
    <property type="term" value="F:4-hydroxy-3-methylbut-2-enyl diphosphate reductase activity"/>
    <property type="evidence" value="ECO:0007669"/>
    <property type="project" value="UniProtKB-EC"/>
</dbReference>
<feature type="binding site" evidence="5">
    <location>
        <position position="43"/>
    </location>
    <ligand>
        <name>isopentenyl diphosphate</name>
        <dbReference type="ChEBI" id="CHEBI:128769"/>
    </ligand>
</feature>
<feature type="binding site" evidence="5">
    <location>
        <position position="128"/>
    </location>
    <ligand>
        <name>(2E)-4-hydroxy-3-methylbut-2-enyl diphosphate</name>
        <dbReference type="ChEBI" id="CHEBI:128753"/>
    </ligand>
</feature>
<comment type="cofactor">
    <cofactor evidence="5">
        <name>[4Fe-4S] cluster</name>
        <dbReference type="ChEBI" id="CHEBI:49883"/>
    </cofactor>
    <text evidence="5">Binds 1 [4Fe-4S] cluster per subunit.</text>
</comment>
<feature type="binding site" evidence="5">
    <location>
        <position position="100"/>
    </location>
    <ligand>
        <name>[4Fe-4S] cluster</name>
        <dbReference type="ChEBI" id="CHEBI:49883"/>
    </ligand>
</feature>
<feature type="binding site" evidence="5">
    <location>
        <position position="266"/>
    </location>
    <ligand>
        <name>(2E)-4-hydroxy-3-methylbut-2-enyl diphosphate</name>
        <dbReference type="ChEBI" id="CHEBI:128753"/>
    </ligand>
</feature>
<feature type="binding site" evidence="5">
    <location>
        <position position="164"/>
    </location>
    <ligand>
        <name>(2E)-4-hydroxy-3-methylbut-2-enyl diphosphate</name>
        <dbReference type="ChEBI" id="CHEBI:128753"/>
    </ligand>
</feature>
<feature type="active site" description="Proton donor" evidence="5">
    <location>
        <position position="130"/>
    </location>
</feature>
<evidence type="ECO:0000256" key="5">
    <source>
        <dbReference type="HAMAP-Rule" id="MF_00191"/>
    </source>
</evidence>
<dbReference type="CDD" id="cd13944">
    <property type="entry name" value="lytB_ispH"/>
    <property type="match status" value="1"/>
</dbReference>
<feature type="binding site" evidence="5">
    <location>
        <position position="266"/>
    </location>
    <ligand>
        <name>dimethylallyl diphosphate</name>
        <dbReference type="ChEBI" id="CHEBI:57623"/>
    </ligand>
</feature>
<keyword evidence="3 5" id="KW-0408">Iron</keyword>
<dbReference type="Gene3D" id="3.40.50.11270">
    <property type="match status" value="1"/>
</dbReference>
<comment type="similarity">
    <text evidence="5">Belongs to the IspH family.</text>
</comment>
<comment type="catalytic activity">
    <reaction evidence="5">
        <text>dimethylallyl diphosphate + 2 oxidized [2Fe-2S]-[ferredoxin] + H2O = (2E)-4-hydroxy-3-methylbut-2-enyl diphosphate + 2 reduced [2Fe-2S]-[ferredoxin] + 2 H(+)</text>
        <dbReference type="Rhea" id="RHEA:24825"/>
        <dbReference type="Rhea" id="RHEA-COMP:10000"/>
        <dbReference type="Rhea" id="RHEA-COMP:10001"/>
        <dbReference type="ChEBI" id="CHEBI:15377"/>
        <dbReference type="ChEBI" id="CHEBI:15378"/>
        <dbReference type="ChEBI" id="CHEBI:33737"/>
        <dbReference type="ChEBI" id="CHEBI:33738"/>
        <dbReference type="ChEBI" id="CHEBI:57623"/>
        <dbReference type="ChEBI" id="CHEBI:128753"/>
        <dbReference type="EC" id="1.17.7.4"/>
    </reaction>
</comment>
<keyword evidence="2 5" id="KW-0479">Metal-binding</keyword>
<feature type="binding site" evidence="5">
    <location>
        <position position="221"/>
    </location>
    <ligand>
        <name>dimethylallyl diphosphate</name>
        <dbReference type="ChEBI" id="CHEBI:57623"/>
    </ligand>
</feature>
<evidence type="ECO:0000256" key="2">
    <source>
        <dbReference type="ARBA" id="ARBA00022723"/>
    </source>
</evidence>
<feature type="binding site" evidence="5">
    <location>
        <position position="220"/>
    </location>
    <ligand>
        <name>(2E)-4-hydroxy-3-methylbut-2-enyl diphosphate</name>
        <dbReference type="ChEBI" id="CHEBI:128753"/>
    </ligand>
</feature>
<dbReference type="NCBIfam" id="NF002187">
    <property type="entry name" value="PRK01045.1-1"/>
    <property type="match status" value="1"/>
</dbReference>
<sequence>MIKEVIMAENAGFCFGVKRAVDTSIDSNKDSNTNIYTFGPLVHNKNVTNNLKEKGINEIILSELNKLSSCDTVIIRSHGVTPKVMELIKSTGARVIDATCPYVSAIHKKIKKYYDLGYQIIIIGDENHPEVIGSNGWCDDSAIITKDGCNLNNLSQKVCIVVQTTEKKENFDKVVDIVSNKCSDVVTFNTICSATKERQASAEETSKKVDVMLVVGSKDSSNTTKLYEICCKNCNKTIFVESSSDIPEWIFRNEYINRIGVTAGASTPDWIIEQVLDKINNKSNI</sequence>
<proteinExistence type="inferred from homology"/>
<comment type="pathway">
    <text evidence="5">Isoprenoid biosynthesis; isopentenyl diphosphate biosynthesis via DXP pathway; isopentenyl diphosphate from 1-deoxy-D-xylulose 5-phosphate: step 6/6.</text>
</comment>
<keyword evidence="5" id="KW-0414">Isoprene biosynthesis</keyword>
<dbReference type="Pfam" id="PF02401">
    <property type="entry name" value="LYTB"/>
    <property type="match status" value="1"/>
</dbReference>
<protein>
    <recommendedName>
        <fullName evidence="5">4-hydroxy-3-methylbut-2-enyl diphosphate reductase</fullName>
        <shortName evidence="5">HMBPP reductase</shortName>
        <ecNumber evidence="5">1.17.7.4</ecNumber>
    </recommendedName>
</protein>
<feature type="binding site" evidence="5">
    <location>
        <position position="222"/>
    </location>
    <ligand>
        <name>(2E)-4-hydroxy-3-methylbut-2-enyl diphosphate</name>
        <dbReference type="ChEBI" id="CHEBI:128753"/>
    </ligand>
</feature>
<dbReference type="Proteomes" id="UP000632377">
    <property type="component" value="Unassembled WGS sequence"/>
</dbReference>
<feature type="binding site" evidence="5">
    <location>
        <position position="220"/>
    </location>
    <ligand>
        <name>isopentenyl diphosphate</name>
        <dbReference type="ChEBI" id="CHEBI:128769"/>
    </ligand>
</feature>
<dbReference type="InterPro" id="IPR003451">
    <property type="entry name" value="LytB/IspH"/>
</dbReference>
<evidence type="ECO:0000256" key="4">
    <source>
        <dbReference type="ARBA" id="ARBA00023014"/>
    </source>
</evidence>
<organism evidence="6 7">
    <name type="scientific">Clostridium rhizosphaerae</name>
    <dbReference type="NCBI Taxonomy" id="2803861"/>
    <lineage>
        <taxon>Bacteria</taxon>
        <taxon>Bacillati</taxon>
        <taxon>Bacillota</taxon>
        <taxon>Clostridia</taxon>
        <taxon>Eubacteriales</taxon>
        <taxon>Clostridiaceae</taxon>
        <taxon>Clostridium</taxon>
    </lineage>
</organism>
<feature type="binding site" evidence="5">
    <location>
        <position position="222"/>
    </location>
    <ligand>
        <name>isopentenyl diphosphate</name>
        <dbReference type="ChEBI" id="CHEBI:128769"/>
    </ligand>
</feature>
<feature type="binding site" evidence="5">
    <location>
        <position position="128"/>
    </location>
    <ligand>
        <name>dimethylallyl diphosphate</name>
        <dbReference type="ChEBI" id="CHEBI:57623"/>
    </ligand>
</feature>
<feature type="binding site" evidence="5">
    <location>
        <position position="78"/>
    </location>
    <ligand>
        <name>dimethylallyl diphosphate</name>
        <dbReference type="ChEBI" id="CHEBI:57623"/>
    </ligand>
</feature>
<name>A0ABS1T7K3_9CLOT</name>
<dbReference type="EC" id="1.17.7.4" evidence="5"/>
<dbReference type="RefSeq" id="WP_202747916.1">
    <property type="nucleotide sequence ID" value="NZ_JAESWC010000002.1"/>
</dbReference>
<accession>A0ABS1T7K3</accession>
<feature type="binding site" evidence="5">
    <location>
        <position position="221"/>
    </location>
    <ligand>
        <name>(2E)-4-hydroxy-3-methylbut-2-enyl diphosphate</name>
        <dbReference type="ChEBI" id="CHEBI:128753"/>
    </ligand>
</feature>
<feature type="binding site" evidence="5">
    <location>
        <position position="78"/>
    </location>
    <ligand>
        <name>isopentenyl diphosphate</name>
        <dbReference type="ChEBI" id="CHEBI:128769"/>
    </ligand>
</feature>
<dbReference type="EMBL" id="JAESWC010000002">
    <property type="protein sequence ID" value="MBL4935319.1"/>
    <property type="molecule type" value="Genomic_DNA"/>
</dbReference>
<evidence type="ECO:0000256" key="1">
    <source>
        <dbReference type="ARBA" id="ARBA00022485"/>
    </source>
</evidence>
<comment type="pathway">
    <text evidence="5">Isoprenoid biosynthesis; dimethylallyl diphosphate biosynthesis; dimethylallyl diphosphate from (2E)-4-hydroxy-3-methylbutenyl diphosphate: step 1/1.</text>
</comment>
<feature type="binding site" evidence="5">
    <location>
        <position position="192"/>
    </location>
    <ligand>
        <name>[4Fe-4S] cluster</name>
        <dbReference type="ChEBI" id="CHEBI:49883"/>
    </ligand>
</feature>
<dbReference type="Gene3D" id="3.40.1010.20">
    <property type="entry name" value="4-hydroxy-3-methylbut-2-enyl diphosphate reductase, catalytic domain"/>
    <property type="match status" value="2"/>
</dbReference>
<dbReference type="PANTHER" id="PTHR30426">
    <property type="entry name" value="4-HYDROXY-3-METHYLBUT-2-ENYL DIPHOSPHATE REDUCTASE"/>
    <property type="match status" value="1"/>
</dbReference>
<reference evidence="6 7" key="1">
    <citation type="submission" date="2021-01" db="EMBL/GenBank/DDBJ databases">
        <title>Genome public.</title>
        <authorList>
            <person name="Liu C."/>
            <person name="Sun Q."/>
        </authorList>
    </citation>
    <scope>NUCLEOTIDE SEQUENCE [LARGE SCALE GENOMIC DNA]</scope>
    <source>
        <strain evidence="6 7">YIM B02515</strain>
    </source>
</reference>
<dbReference type="HAMAP" id="MF_00191">
    <property type="entry name" value="IspH"/>
    <property type="match status" value="1"/>
</dbReference>
<evidence type="ECO:0000256" key="3">
    <source>
        <dbReference type="ARBA" id="ARBA00023004"/>
    </source>
</evidence>
<keyword evidence="4 5" id="KW-0411">Iron-sulfur</keyword>
<comment type="catalytic activity">
    <reaction evidence="5">
        <text>isopentenyl diphosphate + 2 oxidized [2Fe-2S]-[ferredoxin] + H2O = (2E)-4-hydroxy-3-methylbut-2-enyl diphosphate + 2 reduced [2Fe-2S]-[ferredoxin] + 2 H(+)</text>
        <dbReference type="Rhea" id="RHEA:24488"/>
        <dbReference type="Rhea" id="RHEA-COMP:10000"/>
        <dbReference type="Rhea" id="RHEA-COMP:10001"/>
        <dbReference type="ChEBI" id="CHEBI:15377"/>
        <dbReference type="ChEBI" id="CHEBI:15378"/>
        <dbReference type="ChEBI" id="CHEBI:33737"/>
        <dbReference type="ChEBI" id="CHEBI:33738"/>
        <dbReference type="ChEBI" id="CHEBI:128753"/>
        <dbReference type="ChEBI" id="CHEBI:128769"/>
        <dbReference type="EC" id="1.17.7.4"/>
    </reaction>
</comment>
<feature type="binding site" evidence="5">
    <location>
        <position position="43"/>
    </location>
    <ligand>
        <name>(2E)-4-hydroxy-3-methylbut-2-enyl diphosphate</name>
        <dbReference type="ChEBI" id="CHEBI:128753"/>
    </ligand>
</feature>
<comment type="function">
    <text evidence="5">Catalyzes the conversion of 1-hydroxy-2-methyl-2-(E)-butenyl 4-diphosphate (HMBPP) into a mixture of isopentenyl diphosphate (IPP) and dimethylallyl diphosphate (DMAPP). Acts in the terminal step of the DOXP/MEP pathway for isoprenoid precursor biosynthesis.</text>
</comment>
<feature type="binding site" evidence="5">
    <location>
        <position position="222"/>
    </location>
    <ligand>
        <name>dimethylallyl diphosphate</name>
        <dbReference type="ChEBI" id="CHEBI:57623"/>
    </ligand>
</feature>
<dbReference type="PANTHER" id="PTHR30426:SF0">
    <property type="entry name" value="4-HYDROXY-3-METHYLBUT-2-ENYL DIPHOSPHATE REDUCTASE"/>
    <property type="match status" value="1"/>
</dbReference>
<feature type="binding site" evidence="5">
    <location>
        <position position="220"/>
    </location>
    <ligand>
        <name>dimethylallyl diphosphate</name>
        <dbReference type="ChEBI" id="CHEBI:57623"/>
    </ligand>
</feature>
<dbReference type="NCBIfam" id="TIGR00216">
    <property type="entry name" value="ispH_lytB"/>
    <property type="match status" value="1"/>
</dbReference>
<comment type="caution">
    <text evidence="6">The sequence shown here is derived from an EMBL/GenBank/DDBJ whole genome shotgun (WGS) entry which is preliminary data.</text>
</comment>
<feature type="binding site" evidence="5">
    <location>
        <position position="221"/>
    </location>
    <ligand>
        <name>isopentenyl diphosphate</name>
        <dbReference type="ChEBI" id="CHEBI:128769"/>
    </ligand>
</feature>
<evidence type="ECO:0000313" key="7">
    <source>
        <dbReference type="Proteomes" id="UP000632377"/>
    </source>
</evidence>
<feature type="binding site" evidence="5">
    <location>
        <position position="14"/>
    </location>
    <ligand>
        <name>[4Fe-4S] cluster</name>
        <dbReference type="ChEBI" id="CHEBI:49883"/>
    </ligand>
</feature>
<evidence type="ECO:0000313" key="6">
    <source>
        <dbReference type="EMBL" id="MBL4935319.1"/>
    </source>
</evidence>
<gene>
    <name evidence="5 6" type="primary">ispH</name>
    <name evidence="6" type="ORF">JK636_06055</name>
</gene>
<keyword evidence="1 5" id="KW-0004">4Fe-4S</keyword>
<feature type="binding site" evidence="5">
    <location>
        <position position="43"/>
    </location>
    <ligand>
        <name>dimethylallyl diphosphate</name>
        <dbReference type="ChEBI" id="CHEBI:57623"/>
    </ligand>
</feature>
<keyword evidence="7" id="KW-1185">Reference proteome</keyword>
<feature type="binding site" evidence="5">
    <location>
        <position position="266"/>
    </location>
    <ligand>
        <name>isopentenyl diphosphate</name>
        <dbReference type="ChEBI" id="CHEBI:128769"/>
    </ligand>
</feature>
<feature type="binding site" evidence="5">
    <location>
        <position position="128"/>
    </location>
    <ligand>
        <name>isopentenyl diphosphate</name>
        <dbReference type="ChEBI" id="CHEBI:128769"/>
    </ligand>
</feature>